<dbReference type="InterPro" id="IPR036236">
    <property type="entry name" value="Znf_C2H2_sf"/>
</dbReference>
<dbReference type="GO" id="GO:0008270">
    <property type="term" value="F:zinc ion binding"/>
    <property type="evidence" value="ECO:0007669"/>
    <property type="project" value="UniProtKB-KW"/>
</dbReference>
<proteinExistence type="predicted"/>
<gene>
    <name evidence="7" type="ORF">P154DRAFT_523126</name>
</gene>
<keyword evidence="3" id="KW-0862">Zinc</keyword>
<evidence type="ECO:0000256" key="1">
    <source>
        <dbReference type="ARBA" id="ARBA00022723"/>
    </source>
</evidence>
<evidence type="ECO:0000313" key="8">
    <source>
        <dbReference type="Proteomes" id="UP000799779"/>
    </source>
</evidence>
<dbReference type="SMART" id="SM00355">
    <property type="entry name" value="ZnF_C2H2"/>
    <property type="match status" value="2"/>
</dbReference>
<dbReference type="AlphaFoldDB" id="A0A6A5WCK7"/>
<dbReference type="SUPFAM" id="SSF57667">
    <property type="entry name" value="beta-beta-alpha zinc fingers"/>
    <property type="match status" value="1"/>
</dbReference>
<dbReference type="OrthoDB" id="8121437at2759"/>
<evidence type="ECO:0000256" key="4">
    <source>
        <dbReference type="PROSITE-ProRule" id="PRU00042"/>
    </source>
</evidence>
<dbReference type="Pfam" id="PF13695">
    <property type="entry name" value="Zn_ribbon_3CxxC"/>
    <property type="match status" value="1"/>
</dbReference>
<dbReference type="EMBL" id="ML977594">
    <property type="protein sequence ID" value="KAF1999570.1"/>
    <property type="molecule type" value="Genomic_DNA"/>
</dbReference>
<accession>A0A6A5WCK7</accession>
<keyword evidence="1" id="KW-0479">Metal-binding</keyword>
<evidence type="ECO:0000256" key="3">
    <source>
        <dbReference type="ARBA" id="ARBA00022833"/>
    </source>
</evidence>
<dbReference type="PROSITE" id="PS50157">
    <property type="entry name" value="ZINC_FINGER_C2H2_2"/>
    <property type="match status" value="1"/>
</dbReference>
<dbReference type="Gene3D" id="3.30.160.60">
    <property type="entry name" value="Classic Zinc Finger"/>
    <property type="match status" value="1"/>
</dbReference>
<organism evidence="7 8">
    <name type="scientific">Amniculicola lignicola CBS 123094</name>
    <dbReference type="NCBI Taxonomy" id="1392246"/>
    <lineage>
        <taxon>Eukaryota</taxon>
        <taxon>Fungi</taxon>
        <taxon>Dikarya</taxon>
        <taxon>Ascomycota</taxon>
        <taxon>Pezizomycotina</taxon>
        <taxon>Dothideomycetes</taxon>
        <taxon>Pleosporomycetidae</taxon>
        <taxon>Pleosporales</taxon>
        <taxon>Amniculicolaceae</taxon>
        <taxon>Amniculicola</taxon>
    </lineage>
</organism>
<dbReference type="Proteomes" id="UP000799779">
    <property type="component" value="Unassembled WGS sequence"/>
</dbReference>
<dbReference type="Pfam" id="PF12874">
    <property type="entry name" value="zf-met"/>
    <property type="match status" value="1"/>
</dbReference>
<evidence type="ECO:0000256" key="2">
    <source>
        <dbReference type="ARBA" id="ARBA00022771"/>
    </source>
</evidence>
<feature type="domain" description="C2H2-type" evidence="6">
    <location>
        <begin position="2"/>
        <end position="33"/>
    </location>
</feature>
<evidence type="ECO:0000259" key="6">
    <source>
        <dbReference type="PROSITE" id="PS50157"/>
    </source>
</evidence>
<evidence type="ECO:0000256" key="5">
    <source>
        <dbReference type="SAM" id="MobiDB-lite"/>
    </source>
</evidence>
<keyword evidence="8" id="KW-1185">Reference proteome</keyword>
<name>A0A6A5WCK7_9PLEO</name>
<dbReference type="InterPro" id="IPR013087">
    <property type="entry name" value="Znf_C2H2_type"/>
</dbReference>
<reference evidence="7" key="1">
    <citation type="journal article" date="2020" name="Stud. Mycol.">
        <title>101 Dothideomycetes genomes: a test case for predicting lifestyles and emergence of pathogens.</title>
        <authorList>
            <person name="Haridas S."/>
            <person name="Albert R."/>
            <person name="Binder M."/>
            <person name="Bloem J."/>
            <person name="Labutti K."/>
            <person name="Salamov A."/>
            <person name="Andreopoulos B."/>
            <person name="Baker S."/>
            <person name="Barry K."/>
            <person name="Bills G."/>
            <person name="Bluhm B."/>
            <person name="Cannon C."/>
            <person name="Castanera R."/>
            <person name="Culley D."/>
            <person name="Daum C."/>
            <person name="Ezra D."/>
            <person name="Gonzalez J."/>
            <person name="Henrissat B."/>
            <person name="Kuo A."/>
            <person name="Liang C."/>
            <person name="Lipzen A."/>
            <person name="Lutzoni F."/>
            <person name="Magnuson J."/>
            <person name="Mondo S."/>
            <person name="Nolan M."/>
            <person name="Ohm R."/>
            <person name="Pangilinan J."/>
            <person name="Park H.-J."/>
            <person name="Ramirez L."/>
            <person name="Alfaro M."/>
            <person name="Sun H."/>
            <person name="Tritt A."/>
            <person name="Yoshinaga Y."/>
            <person name="Zwiers L.-H."/>
            <person name="Turgeon B."/>
            <person name="Goodwin S."/>
            <person name="Spatafora J."/>
            <person name="Crous P."/>
            <person name="Grigoriev I."/>
        </authorList>
    </citation>
    <scope>NUCLEOTIDE SEQUENCE</scope>
    <source>
        <strain evidence="7">CBS 123094</strain>
    </source>
</reference>
<sequence>MSSCCVLCGRDFNSNEALQQHKRDSPAHKFDYTTCDRRFRSATALAQHLRDAAVHTQSFKHLTTFAIPPRKRKPTTKQKPSTKPEPIKKWSMYPSLDTDVSDLLSEDNLFFSFYEKDDDNSCIDDYDTNIMGQFACTNPACTAVWTSKQIAITIRRYSNKRYNARVYYQSCKRCRTASEPQLDYSYAERVAYRLKKWSGVQVEPPFFSGQSNGPHMSDLCEGCKEGHCSKIVLGL</sequence>
<dbReference type="InterPro" id="IPR027377">
    <property type="entry name" value="ZAR1/RTP1-5-like_Znf-3CxxC"/>
</dbReference>
<dbReference type="SMART" id="SM01328">
    <property type="entry name" value="zf-3CxxC"/>
    <property type="match status" value="1"/>
</dbReference>
<evidence type="ECO:0000313" key="7">
    <source>
        <dbReference type="EMBL" id="KAF1999570.1"/>
    </source>
</evidence>
<keyword evidence="2 4" id="KW-0863">Zinc-finger</keyword>
<feature type="region of interest" description="Disordered" evidence="5">
    <location>
        <begin position="69"/>
        <end position="88"/>
    </location>
</feature>
<protein>
    <recommendedName>
        <fullName evidence="6">C2H2-type domain-containing protein</fullName>
    </recommendedName>
</protein>